<comment type="caution">
    <text evidence="2">The sequence shown here is derived from an EMBL/GenBank/DDBJ whole genome shotgun (WGS) entry which is preliminary data.</text>
</comment>
<dbReference type="InterPro" id="IPR024445">
    <property type="entry name" value="Tnp_ISXO2-like"/>
</dbReference>
<organism evidence="2 3">
    <name type="scientific">Thelohanellus kitauei</name>
    <name type="common">Myxosporean</name>
    <dbReference type="NCBI Taxonomy" id="669202"/>
    <lineage>
        <taxon>Eukaryota</taxon>
        <taxon>Metazoa</taxon>
        <taxon>Cnidaria</taxon>
        <taxon>Myxozoa</taxon>
        <taxon>Myxosporea</taxon>
        <taxon>Bivalvulida</taxon>
        <taxon>Platysporina</taxon>
        <taxon>Myxobolidae</taxon>
        <taxon>Thelohanellus</taxon>
    </lineage>
</organism>
<sequence>MLKRKLLQAMKESDDKHPISGIIQLDDVYWGSERRGGKRDTFVAAVSLKKERNPIKMWMTVVDGFKTKTIGKWAKRHLANGSAVISDELSRFRAVKEANCEYLSVITGGNLDLLEHLAFNWVSTIIGNVQNSLRSSCHTLGTKPLPNHLTE</sequence>
<dbReference type="Pfam" id="PF12762">
    <property type="entry name" value="DDE_Tnp_IS1595"/>
    <property type="match status" value="1"/>
</dbReference>
<protein>
    <recommendedName>
        <fullName evidence="1">ISXO2-like transposase domain-containing protein</fullName>
    </recommendedName>
</protein>
<dbReference type="SMART" id="SM01126">
    <property type="entry name" value="DDE_Tnp_IS1595"/>
    <property type="match status" value="1"/>
</dbReference>
<evidence type="ECO:0000313" key="3">
    <source>
        <dbReference type="Proteomes" id="UP000031668"/>
    </source>
</evidence>
<dbReference type="NCBIfam" id="NF033547">
    <property type="entry name" value="transpos_IS1595"/>
    <property type="match status" value="1"/>
</dbReference>
<dbReference type="Proteomes" id="UP000031668">
    <property type="component" value="Unassembled WGS sequence"/>
</dbReference>
<keyword evidence="3" id="KW-1185">Reference proteome</keyword>
<proteinExistence type="predicted"/>
<name>A0A0C2MKW3_THEKT</name>
<evidence type="ECO:0000259" key="1">
    <source>
        <dbReference type="SMART" id="SM01126"/>
    </source>
</evidence>
<dbReference type="EMBL" id="JWZT01003059">
    <property type="protein sequence ID" value="KII67856.1"/>
    <property type="molecule type" value="Genomic_DNA"/>
</dbReference>
<feature type="domain" description="ISXO2-like transposase" evidence="1">
    <location>
        <begin position="18"/>
        <end position="151"/>
    </location>
</feature>
<reference evidence="2 3" key="1">
    <citation type="journal article" date="2014" name="Genome Biol. Evol.">
        <title>The genome of the myxosporean Thelohanellus kitauei shows adaptations to nutrient acquisition within its fish host.</title>
        <authorList>
            <person name="Yang Y."/>
            <person name="Xiong J."/>
            <person name="Zhou Z."/>
            <person name="Huo F."/>
            <person name="Miao W."/>
            <person name="Ran C."/>
            <person name="Liu Y."/>
            <person name="Zhang J."/>
            <person name="Feng J."/>
            <person name="Wang M."/>
            <person name="Wang M."/>
            <person name="Wang L."/>
            <person name="Yao B."/>
        </authorList>
    </citation>
    <scope>NUCLEOTIDE SEQUENCE [LARGE SCALE GENOMIC DNA]</scope>
    <source>
        <strain evidence="2">Wuqing</strain>
    </source>
</reference>
<accession>A0A0C2MKW3</accession>
<dbReference type="AlphaFoldDB" id="A0A0C2MKW3"/>
<evidence type="ECO:0000313" key="2">
    <source>
        <dbReference type="EMBL" id="KII67856.1"/>
    </source>
</evidence>
<gene>
    <name evidence="2" type="ORF">RF11_06032</name>
</gene>